<dbReference type="Gene3D" id="3.20.20.370">
    <property type="entry name" value="Glycoside hydrolase/deacetylase"/>
    <property type="match status" value="1"/>
</dbReference>
<dbReference type="EMBL" id="BAABFA010000004">
    <property type="protein sequence ID" value="GAA4460245.1"/>
    <property type="molecule type" value="Genomic_DNA"/>
</dbReference>
<sequence>MTRKQKYVILTVLILAATGPALYLLSRSRTFQCFGKIVYRLDTDKKVVALTFDDGPTERTDTILRILDRYHIKATFFLTGKEMLGHPQGVRVILAAGHGIGNHSYSHRRLMLMSPGEIRKEVDVTDSLILATGYKGRIYFRPPYCKKLFYLPYYLSRTNRITATWDVEPETGNMHDADAILQHVKDNVRPGSIILLHAMYWERNATLQALPHIIEWLQTNGYEFVVMN</sequence>
<keyword evidence="1" id="KW-1133">Transmembrane helix</keyword>
<dbReference type="SUPFAM" id="SSF88713">
    <property type="entry name" value="Glycoside hydrolase/deacetylase"/>
    <property type="match status" value="1"/>
</dbReference>
<dbReference type="InterPro" id="IPR050248">
    <property type="entry name" value="Polysacc_deacetylase_ArnD"/>
</dbReference>
<evidence type="ECO:0000256" key="1">
    <source>
        <dbReference type="SAM" id="Phobius"/>
    </source>
</evidence>
<name>A0ABP8N2N8_9BACT</name>
<dbReference type="InterPro" id="IPR011330">
    <property type="entry name" value="Glyco_hydro/deAcase_b/a-brl"/>
</dbReference>
<evidence type="ECO:0000313" key="4">
    <source>
        <dbReference type="Proteomes" id="UP001500067"/>
    </source>
</evidence>
<feature type="domain" description="NodB homology" evidence="2">
    <location>
        <begin position="46"/>
        <end position="225"/>
    </location>
</feature>
<accession>A0ABP8N2N8</accession>
<organism evidence="3 4">
    <name type="scientific">Nemorincola caseinilytica</name>
    <dbReference type="NCBI Taxonomy" id="2054315"/>
    <lineage>
        <taxon>Bacteria</taxon>
        <taxon>Pseudomonadati</taxon>
        <taxon>Bacteroidota</taxon>
        <taxon>Chitinophagia</taxon>
        <taxon>Chitinophagales</taxon>
        <taxon>Chitinophagaceae</taxon>
        <taxon>Nemorincola</taxon>
    </lineage>
</organism>
<evidence type="ECO:0000259" key="2">
    <source>
        <dbReference type="PROSITE" id="PS51677"/>
    </source>
</evidence>
<evidence type="ECO:0000313" key="3">
    <source>
        <dbReference type="EMBL" id="GAA4460245.1"/>
    </source>
</evidence>
<dbReference type="PANTHER" id="PTHR10587:SF125">
    <property type="entry name" value="POLYSACCHARIDE DEACETYLASE YHEN-RELATED"/>
    <property type="match status" value="1"/>
</dbReference>
<dbReference type="InterPro" id="IPR002509">
    <property type="entry name" value="NODB_dom"/>
</dbReference>
<proteinExistence type="predicted"/>
<keyword evidence="1" id="KW-0812">Transmembrane</keyword>
<protein>
    <submittedName>
        <fullName evidence="3">Polysaccharide deacetylase family protein</fullName>
    </submittedName>
</protein>
<dbReference type="Pfam" id="PF01522">
    <property type="entry name" value="Polysacc_deac_1"/>
    <property type="match status" value="1"/>
</dbReference>
<dbReference type="RefSeq" id="WP_345077332.1">
    <property type="nucleotide sequence ID" value="NZ_BAABFA010000004.1"/>
</dbReference>
<reference evidence="4" key="1">
    <citation type="journal article" date="2019" name="Int. J. Syst. Evol. Microbiol.">
        <title>The Global Catalogue of Microorganisms (GCM) 10K type strain sequencing project: providing services to taxonomists for standard genome sequencing and annotation.</title>
        <authorList>
            <consortium name="The Broad Institute Genomics Platform"/>
            <consortium name="The Broad Institute Genome Sequencing Center for Infectious Disease"/>
            <person name="Wu L."/>
            <person name="Ma J."/>
        </authorList>
    </citation>
    <scope>NUCLEOTIDE SEQUENCE [LARGE SCALE GENOMIC DNA]</scope>
    <source>
        <strain evidence="4">JCM 32105</strain>
    </source>
</reference>
<comment type="caution">
    <text evidence="3">The sequence shown here is derived from an EMBL/GenBank/DDBJ whole genome shotgun (WGS) entry which is preliminary data.</text>
</comment>
<feature type="transmembrane region" description="Helical" evidence="1">
    <location>
        <begin position="7"/>
        <end position="25"/>
    </location>
</feature>
<gene>
    <name evidence="3" type="ORF">GCM10023093_02550</name>
</gene>
<dbReference type="Proteomes" id="UP001500067">
    <property type="component" value="Unassembled WGS sequence"/>
</dbReference>
<dbReference type="PANTHER" id="PTHR10587">
    <property type="entry name" value="GLYCOSYL TRANSFERASE-RELATED"/>
    <property type="match status" value="1"/>
</dbReference>
<keyword evidence="1" id="KW-0472">Membrane</keyword>
<dbReference type="PROSITE" id="PS51677">
    <property type="entry name" value="NODB"/>
    <property type="match status" value="1"/>
</dbReference>
<keyword evidence="4" id="KW-1185">Reference proteome</keyword>